<evidence type="ECO:0000313" key="1">
    <source>
        <dbReference type="EMBL" id="AXY74585.1"/>
    </source>
</evidence>
<gene>
    <name evidence="1" type="ORF">D3H65_11600</name>
</gene>
<evidence type="ECO:0000313" key="2">
    <source>
        <dbReference type="Proteomes" id="UP000263900"/>
    </source>
</evidence>
<sequence>MDYLRVNILYAFIFLSGHELLLYKYNKGMDNLALAQKLAKAPILATEAITSKGSYFTTAPIKSPSAQMT</sequence>
<organism evidence="1 2">
    <name type="scientific">Paraflavitalea soli</name>
    <dbReference type="NCBI Taxonomy" id="2315862"/>
    <lineage>
        <taxon>Bacteria</taxon>
        <taxon>Pseudomonadati</taxon>
        <taxon>Bacteroidota</taxon>
        <taxon>Chitinophagia</taxon>
        <taxon>Chitinophagales</taxon>
        <taxon>Chitinophagaceae</taxon>
        <taxon>Paraflavitalea</taxon>
    </lineage>
</organism>
<accession>A0A3B7MSJ3</accession>
<dbReference type="EMBL" id="CP032157">
    <property type="protein sequence ID" value="AXY74585.1"/>
    <property type="molecule type" value="Genomic_DNA"/>
</dbReference>
<dbReference type="KEGG" id="pseg:D3H65_11600"/>
<dbReference type="Proteomes" id="UP000263900">
    <property type="component" value="Chromosome"/>
</dbReference>
<dbReference type="AlphaFoldDB" id="A0A3B7MSJ3"/>
<reference evidence="1 2" key="1">
    <citation type="submission" date="2018-09" db="EMBL/GenBank/DDBJ databases">
        <title>Genome sequencing of strain 6GH32-13.</title>
        <authorList>
            <person name="Weon H.-Y."/>
            <person name="Heo J."/>
            <person name="Kwon S.-W."/>
        </authorList>
    </citation>
    <scope>NUCLEOTIDE SEQUENCE [LARGE SCALE GENOMIC DNA]</scope>
    <source>
        <strain evidence="1 2">5GH32-13</strain>
    </source>
</reference>
<keyword evidence="2" id="KW-1185">Reference proteome</keyword>
<proteinExistence type="predicted"/>
<protein>
    <submittedName>
        <fullName evidence="1">Uncharacterized protein</fullName>
    </submittedName>
</protein>
<name>A0A3B7MSJ3_9BACT</name>